<evidence type="ECO:0000256" key="5">
    <source>
        <dbReference type="ARBA" id="ARBA00022989"/>
    </source>
</evidence>
<dbReference type="STRING" id="564137.SAMN04488238_1383"/>
<gene>
    <name evidence="9" type="ORF">SAMN04488238_1383</name>
</gene>
<dbReference type="PANTHER" id="PTHR32243:SF18">
    <property type="entry name" value="INNER MEMBRANE ABC TRANSPORTER PERMEASE PROTEIN YCJP"/>
    <property type="match status" value="1"/>
</dbReference>
<keyword evidence="4 7" id="KW-0812">Transmembrane</keyword>
<proteinExistence type="inferred from homology"/>
<dbReference type="OrthoDB" id="9815445at2"/>
<feature type="transmembrane region" description="Helical" evidence="7">
    <location>
        <begin position="186"/>
        <end position="207"/>
    </location>
</feature>
<dbReference type="GO" id="GO:0055085">
    <property type="term" value="P:transmembrane transport"/>
    <property type="evidence" value="ECO:0007669"/>
    <property type="project" value="InterPro"/>
</dbReference>
<feature type="transmembrane region" description="Helical" evidence="7">
    <location>
        <begin position="109"/>
        <end position="130"/>
    </location>
</feature>
<evidence type="ECO:0000256" key="2">
    <source>
        <dbReference type="ARBA" id="ARBA00022448"/>
    </source>
</evidence>
<evidence type="ECO:0000313" key="9">
    <source>
        <dbReference type="EMBL" id="SDX89654.1"/>
    </source>
</evidence>
<protein>
    <submittedName>
        <fullName evidence="9">Multiple sugar transport system permease protein</fullName>
    </submittedName>
</protein>
<dbReference type="AlphaFoldDB" id="A0A1H3FHM9"/>
<comment type="subcellular location">
    <subcellularLocation>
        <location evidence="1 7">Cell membrane</location>
        <topology evidence="1 7">Multi-pass membrane protein</topology>
    </subcellularLocation>
</comment>
<sequence length="280" mass="31447">MTNDSSLNRPLGTRIFAWSVLALITLWAVLPILWSLSASFKTPLTLYTGGFLPEDPTLDNYGRVLTSDGFAQYMANSLFLALASTAITLFVSVLAAYGFARYAFRWRHILLLFILIPRILPRASLIIPLYDLIERLNLLDTYTVLIITYTATAVPMATWILIGFFQAVPKELEEAAAMDGASIWQRIWKVVVPISLPGMVTAGILSLREAWNEFPFVLAFTTSSDMRTLPYQLFMMRDTMGLTDWPLINAFTITTIVPILFLYLLFERQIVNGLTSGAVK</sequence>
<keyword evidence="2 7" id="KW-0813">Transport</keyword>
<evidence type="ECO:0000256" key="3">
    <source>
        <dbReference type="ARBA" id="ARBA00022475"/>
    </source>
</evidence>
<evidence type="ECO:0000313" key="10">
    <source>
        <dbReference type="Proteomes" id="UP000198539"/>
    </source>
</evidence>
<feature type="transmembrane region" description="Helical" evidence="7">
    <location>
        <begin position="15"/>
        <end position="36"/>
    </location>
</feature>
<keyword evidence="10" id="KW-1185">Reference proteome</keyword>
<dbReference type="Proteomes" id="UP000198539">
    <property type="component" value="Unassembled WGS sequence"/>
</dbReference>
<name>A0A1H3FHM9_9RHOB</name>
<comment type="similarity">
    <text evidence="7">Belongs to the binding-protein-dependent transport system permease family.</text>
</comment>
<organism evidence="9 10">
    <name type="scientific">Roseicitreum antarcticum</name>
    <dbReference type="NCBI Taxonomy" id="564137"/>
    <lineage>
        <taxon>Bacteria</taxon>
        <taxon>Pseudomonadati</taxon>
        <taxon>Pseudomonadota</taxon>
        <taxon>Alphaproteobacteria</taxon>
        <taxon>Rhodobacterales</taxon>
        <taxon>Paracoccaceae</taxon>
        <taxon>Roseicitreum</taxon>
    </lineage>
</organism>
<feature type="transmembrane region" description="Helical" evidence="7">
    <location>
        <begin position="73"/>
        <end position="97"/>
    </location>
</feature>
<dbReference type="PANTHER" id="PTHR32243">
    <property type="entry name" value="MALTOSE TRANSPORT SYSTEM PERMEASE-RELATED"/>
    <property type="match status" value="1"/>
</dbReference>
<feature type="transmembrane region" description="Helical" evidence="7">
    <location>
        <begin position="142"/>
        <end position="165"/>
    </location>
</feature>
<dbReference type="RefSeq" id="WP_092892795.1">
    <property type="nucleotide sequence ID" value="NZ_CP061498.1"/>
</dbReference>
<keyword evidence="3" id="KW-1003">Cell membrane</keyword>
<evidence type="ECO:0000256" key="4">
    <source>
        <dbReference type="ARBA" id="ARBA00022692"/>
    </source>
</evidence>
<dbReference type="Pfam" id="PF00528">
    <property type="entry name" value="BPD_transp_1"/>
    <property type="match status" value="1"/>
</dbReference>
<dbReference type="Gene3D" id="1.10.3720.10">
    <property type="entry name" value="MetI-like"/>
    <property type="match status" value="1"/>
</dbReference>
<feature type="transmembrane region" description="Helical" evidence="7">
    <location>
        <begin position="245"/>
        <end position="266"/>
    </location>
</feature>
<dbReference type="InterPro" id="IPR000515">
    <property type="entry name" value="MetI-like"/>
</dbReference>
<accession>A0A1H3FHM9</accession>
<dbReference type="EMBL" id="FNOM01000038">
    <property type="protein sequence ID" value="SDX89654.1"/>
    <property type="molecule type" value="Genomic_DNA"/>
</dbReference>
<keyword evidence="6 7" id="KW-0472">Membrane</keyword>
<evidence type="ECO:0000256" key="6">
    <source>
        <dbReference type="ARBA" id="ARBA00023136"/>
    </source>
</evidence>
<dbReference type="GO" id="GO:0005886">
    <property type="term" value="C:plasma membrane"/>
    <property type="evidence" value="ECO:0007669"/>
    <property type="project" value="UniProtKB-SubCell"/>
</dbReference>
<dbReference type="InterPro" id="IPR035906">
    <property type="entry name" value="MetI-like_sf"/>
</dbReference>
<evidence type="ECO:0000256" key="7">
    <source>
        <dbReference type="RuleBase" id="RU363032"/>
    </source>
</evidence>
<dbReference type="CDD" id="cd06261">
    <property type="entry name" value="TM_PBP2"/>
    <property type="match status" value="1"/>
</dbReference>
<evidence type="ECO:0000256" key="1">
    <source>
        <dbReference type="ARBA" id="ARBA00004651"/>
    </source>
</evidence>
<dbReference type="InterPro" id="IPR050901">
    <property type="entry name" value="BP-dep_ABC_trans_perm"/>
</dbReference>
<keyword evidence="9" id="KW-0762">Sugar transport</keyword>
<evidence type="ECO:0000259" key="8">
    <source>
        <dbReference type="PROSITE" id="PS50928"/>
    </source>
</evidence>
<feature type="domain" description="ABC transmembrane type-1" evidence="8">
    <location>
        <begin position="74"/>
        <end position="266"/>
    </location>
</feature>
<dbReference type="SUPFAM" id="SSF161098">
    <property type="entry name" value="MetI-like"/>
    <property type="match status" value="1"/>
</dbReference>
<keyword evidence="5 7" id="KW-1133">Transmembrane helix</keyword>
<reference evidence="9 10" key="1">
    <citation type="submission" date="2016-10" db="EMBL/GenBank/DDBJ databases">
        <authorList>
            <person name="de Groot N.N."/>
        </authorList>
    </citation>
    <scope>NUCLEOTIDE SEQUENCE [LARGE SCALE GENOMIC DNA]</scope>
    <source>
        <strain evidence="9 10">CGMCC 1.8894</strain>
    </source>
</reference>
<dbReference type="PROSITE" id="PS50928">
    <property type="entry name" value="ABC_TM1"/>
    <property type="match status" value="1"/>
</dbReference>